<dbReference type="EC" id="2.7.13.3" evidence="2"/>
<dbReference type="PROSITE" id="PS50109">
    <property type="entry name" value="HIS_KIN"/>
    <property type="match status" value="1"/>
</dbReference>
<feature type="domain" description="PAS" evidence="8">
    <location>
        <begin position="365"/>
        <end position="437"/>
    </location>
</feature>
<dbReference type="InterPro" id="IPR005467">
    <property type="entry name" value="His_kinase_dom"/>
</dbReference>
<evidence type="ECO:0000256" key="6">
    <source>
        <dbReference type="SAM" id="Coils"/>
    </source>
</evidence>
<feature type="domain" description="PAS" evidence="8">
    <location>
        <begin position="236"/>
        <end position="308"/>
    </location>
</feature>
<dbReference type="InterPro" id="IPR003594">
    <property type="entry name" value="HATPase_dom"/>
</dbReference>
<evidence type="ECO:0000256" key="3">
    <source>
        <dbReference type="ARBA" id="ARBA00022553"/>
    </source>
</evidence>
<protein>
    <recommendedName>
        <fullName evidence="2">histidine kinase</fullName>
        <ecNumber evidence="2">2.7.13.3</ecNumber>
    </recommendedName>
</protein>
<reference evidence="10" key="1">
    <citation type="submission" date="2022-10" db="EMBL/GenBank/DDBJ databases">
        <authorList>
            <person name="Yu W.X."/>
        </authorList>
    </citation>
    <scope>NUCLEOTIDE SEQUENCE</scope>
    <source>
        <strain evidence="10">D04</strain>
    </source>
</reference>
<dbReference type="InterPro" id="IPR052162">
    <property type="entry name" value="Sensor_kinase/Photoreceptor"/>
</dbReference>
<evidence type="ECO:0000313" key="11">
    <source>
        <dbReference type="Proteomes" id="UP001207408"/>
    </source>
</evidence>
<dbReference type="Proteomes" id="UP001207408">
    <property type="component" value="Unassembled WGS sequence"/>
</dbReference>
<feature type="domain" description="PAC" evidence="9">
    <location>
        <begin position="441"/>
        <end position="494"/>
    </location>
</feature>
<accession>A0AAE3MFE8</accession>
<feature type="domain" description="Histidine kinase" evidence="7">
    <location>
        <begin position="505"/>
        <end position="721"/>
    </location>
</feature>
<dbReference type="InterPro" id="IPR001610">
    <property type="entry name" value="PAC"/>
</dbReference>
<dbReference type="Pfam" id="PF02518">
    <property type="entry name" value="HATPase_c"/>
    <property type="match status" value="1"/>
</dbReference>
<evidence type="ECO:0000259" key="9">
    <source>
        <dbReference type="PROSITE" id="PS50113"/>
    </source>
</evidence>
<dbReference type="InterPro" id="IPR000014">
    <property type="entry name" value="PAS"/>
</dbReference>
<dbReference type="AlphaFoldDB" id="A0AAE3MFE8"/>
<dbReference type="GO" id="GO:0000155">
    <property type="term" value="F:phosphorelay sensor kinase activity"/>
    <property type="evidence" value="ECO:0007669"/>
    <property type="project" value="InterPro"/>
</dbReference>
<evidence type="ECO:0000256" key="1">
    <source>
        <dbReference type="ARBA" id="ARBA00000085"/>
    </source>
</evidence>
<keyword evidence="3" id="KW-0597">Phosphoprotein</keyword>
<dbReference type="Pfam" id="PF00512">
    <property type="entry name" value="HisKA"/>
    <property type="match status" value="1"/>
</dbReference>
<dbReference type="InterPro" id="IPR036097">
    <property type="entry name" value="HisK_dim/P_sf"/>
</dbReference>
<gene>
    <name evidence="10" type="ORF">OM074_13050</name>
</gene>
<dbReference type="Gene3D" id="3.30.565.10">
    <property type="entry name" value="Histidine kinase-like ATPase, C-terminal domain"/>
    <property type="match status" value="1"/>
</dbReference>
<dbReference type="SUPFAM" id="SSF47384">
    <property type="entry name" value="Homodimeric domain of signal transducing histidine kinase"/>
    <property type="match status" value="1"/>
</dbReference>
<dbReference type="CDD" id="cd00130">
    <property type="entry name" value="PAS"/>
    <property type="match status" value="3"/>
</dbReference>
<feature type="domain" description="PAC" evidence="9">
    <location>
        <begin position="312"/>
        <end position="364"/>
    </location>
</feature>
<evidence type="ECO:0000256" key="5">
    <source>
        <dbReference type="ARBA" id="ARBA00022777"/>
    </source>
</evidence>
<proteinExistence type="predicted"/>
<feature type="domain" description="PAS" evidence="8">
    <location>
        <begin position="110"/>
        <end position="182"/>
    </location>
</feature>
<dbReference type="Gene3D" id="1.10.287.130">
    <property type="match status" value="1"/>
</dbReference>
<dbReference type="PRINTS" id="PR00344">
    <property type="entry name" value="BCTRLSENSOR"/>
</dbReference>
<evidence type="ECO:0000259" key="7">
    <source>
        <dbReference type="PROSITE" id="PS50109"/>
    </source>
</evidence>
<sequence length="721" mass="84745">MENFEDLQKKIEDLNREIGLYKEVINQLPIGIQLFDKDGTSCYTNPKQTEFLKSQNPSALSEQYNILKDPHTFRQKIIPVADENSNSSCVFTITEDITELIEAKRRLKQCEENYQNFVTHSPDILYKFSNKKGSLFWSHQVKEILGYDPAQLKSDPFIWKNSIHPDDIQRVKEEVENYEKGGIYSVEYRIKSNSGKWIWLHDQFMYKSVIDDEIVIEGHASDITKRKELEIELEEAKQRFELAMQSTKDGLWDWNLLSNEIYLSPNWKSMLGYKDEELENSFEVWQKLVHPMDKEETNKTLREHLEGKKDRFDIEFRMKHKNGNWIDILSRGNCYFDSKGKPYRLIGTHIDISQRKHLKKALADSELRWKFAIEGNKDGLWDWDIKTNRVFFSTQWKKMLGFSEHEIGNTLEEWDKRVHPDDKERTYEDIAKHIKGETEYYKNEHRVICKNGTYKWILDRGIIIERDVDGQPVRMIGTHTDITERKKHEKYLFELNRFKDKVFSIITHDLRSPFNAILGLNEIVINRIETEDYNAAKEITEAIYKTTQQTLGLLDNLLYWSRMQTGKFYFKPSPLELNNISKSAIEYLKLNLTGKKISIKCFIPDNFMVVADRIMLETILRNLLQNAIKFSYQESTIELHASRKDKTVEISVIDYGIGINKGKIEKLFDVSEEFTSLGTNQEKGTGLGLVVCKEFIEKHNGKIWVESEVQKGTKFTFTIAE</sequence>
<dbReference type="SMART" id="SM00387">
    <property type="entry name" value="HATPase_c"/>
    <property type="match status" value="1"/>
</dbReference>
<dbReference type="PANTHER" id="PTHR43304">
    <property type="entry name" value="PHYTOCHROME-LIKE PROTEIN CPH1"/>
    <property type="match status" value="1"/>
</dbReference>
<keyword evidence="6" id="KW-0175">Coiled coil</keyword>
<dbReference type="EMBL" id="JAPDPI010000026">
    <property type="protein sequence ID" value="MCW3806556.1"/>
    <property type="molecule type" value="Genomic_DNA"/>
</dbReference>
<dbReference type="SMART" id="SM00086">
    <property type="entry name" value="PAC"/>
    <property type="match status" value="3"/>
</dbReference>
<keyword evidence="5 10" id="KW-0418">Kinase</keyword>
<dbReference type="InterPro" id="IPR035965">
    <property type="entry name" value="PAS-like_dom_sf"/>
</dbReference>
<dbReference type="PROSITE" id="PS50113">
    <property type="entry name" value="PAC"/>
    <property type="match status" value="3"/>
</dbReference>
<dbReference type="RefSeq" id="WP_301200101.1">
    <property type="nucleotide sequence ID" value="NZ_JAPDPI010000026.1"/>
</dbReference>
<keyword evidence="11" id="KW-1185">Reference proteome</keyword>
<dbReference type="InterPro" id="IPR004358">
    <property type="entry name" value="Sig_transdc_His_kin-like_C"/>
</dbReference>
<feature type="domain" description="PAC" evidence="9">
    <location>
        <begin position="184"/>
        <end position="235"/>
    </location>
</feature>
<dbReference type="FunFam" id="3.30.565.10:FF:000006">
    <property type="entry name" value="Sensor histidine kinase WalK"/>
    <property type="match status" value="1"/>
</dbReference>
<dbReference type="PANTHER" id="PTHR43304:SF1">
    <property type="entry name" value="PAC DOMAIN-CONTAINING PROTEIN"/>
    <property type="match status" value="1"/>
</dbReference>
<evidence type="ECO:0000256" key="4">
    <source>
        <dbReference type="ARBA" id="ARBA00022679"/>
    </source>
</evidence>
<dbReference type="InterPro" id="IPR003661">
    <property type="entry name" value="HisK_dim/P_dom"/>
</dbReference>
<dbReference type="SUPFAM" id="SSF55874">
    <property type="entry name" value="ATPase domain of HSP90 chaperone/DNA topoisomerase II/histidine kinase"/>
    <property type="match status" value="1"/>
</dbReference>
<comment type="caution">
    <text evidence="10">The sequence shown here is derived from an EMBL/GenBank/DDBJ whole genome shotgun (WGS) entry which is preliminary data.</text>
</comment>
<dbReference type="Pfam" id="PF08447">
    <property type="entry name" value="PAS_3"/>
    <property type="match status" value="3"/>
</dbReference>
<feature type="coiled-coil region" evidence="6">
    <location>
        <begin position="219"/>
        <end position="246"/>
    </location>
</feature>
<dbReference type="SMART" id="SM00388">
    <property type="entry name" value="HisKA"/>
    <property type="match status" value="1"/>
</dbReference>
<evidence type="ECO:0000313" key="10">
    <source>
        <dbReference type="EMBL" id="MCW3806556.1"/>
    </source>
</evidence>
<dbReference type="NCBIfam" id="TIGR00229">
    <property type="entry name" value="sensory_box"/>
    <property type="match status" value="3"/>
</dbReference>
<comment type="catalytic activity">
    <reaction evidence="1">
        <text>ATP + protein L-histidine = ADP + protein N-phospho-L-histidine.</text>
        <dbReference type="EC" id="2.7.13.3"/>
    </reaction>
</comment>
<dbReference type="CDD" id="cd00082">
    <property type="entry name" value="HisKA"/>
    <property type="match status" value="1"/>
</dbReference>
<dbReference type="InterPro" id="IPR000700">
    <property type="entry name" value="PAS-assoc_C"/>
</dbReference>
<dbReference type="SMART" id="SM00091">
    <property type="entry name" value="PAS"/>
    <property type="match status" value="3"/>
</dbReference>
<dbReference type="InterPro" id="IPR036890">
    <property type="entry name" value="HATPase_C_sf"/>
</dbReference>
<dbReference type="PROSITE" id="PS50112">
    <property type="entry name" value="PAS"/>
    <property type="match status" value="3"/>
</dbReference>
<organism evidence="10 11">
    <name type="scientific">Plebeiibacterium marinum</name>
    <dbReference type="NCBI Taxonomy" id="2992111"/>
    <lineage>
        <taxon>Bacteria</taxon>
        <taxon>Pseudomonadati</taxon>
        <taxon>Bacteroidota</taxon>
        <taxon>Bacteroidia</taxon>
        <taxon>Marinilabiliales</taxon>
        <taxon>Marinilabiliaceae</taxon>
        <taxon>Plebeiibacterium</taxon>
    </lineage>
</organism>
<dbReference type="SUPFAM" id="SSF55785">
    <property type="entry name" value="PYP-like sensor domain (PAS domain)"/>
    <property type="match status" value="3"/>
</dbReference>
<name>A0AAE3MFE8_9BACT</name>
<evidence type="ECO:0000256" key="2">
    <source>
        <dbReference type="ARBA" id="ARBA00012438"/>
    </source>
</evidence>
<dbReference type="InterPro" id="IPR013655">
    <property type="entry name" value="PAS_fold_3"/>
</dbReference>
<keyword evidence="4" id="KW-0808">Transferase</keyword>
<evidence type="ECO:0000259" key="8">
    <source>
        <dbReference type="PROSITE" id="PS50112"/>
    </source>
</evidence>
<dbReference type="Gene3D" id="3.30.450.20">
    <property type="entry name" value="PAS domain"/>
    <property type="match status" value="3"/>
</dbReference>